<dbReference type="PANTHER" id="PTHR33281">
    <property type="entry name" value="UPF0187 PROTEIN YNEE"/>
    <property type="match status" value="1"/>
</dbReference>
<protein>
    <submittedName>
        <fullName evidence="10">Uncharacterized protein</fullName>
    </submittedName>
</protein>
<evidence type="ECO:0000256" key="1">
    <source>
        <dbReference type="ARBA" id="ARBA00004651"/>
    </source>
</evidence>
<sequence length="409" mass="45004">MESSAMYSVDPFAGHGTRSALGRFVAAVLATAVFRCWPLLLFFTGWATAVSVISHTTHSLAIQPTLLTVIGTVLGFVVSYRTTASFERYNEGRRLWSQIILGSRTLARTIWFHVPGAFPHFSNLIARVLNVGPTPSRCWRATHAEMMPAAKDDPSTPEQRRARVLIEKKTVINLIEAFGVAVKHYLRGEEGVYYVDLYHLVKFLPSYALPPGMPSLVDVSSATSDGASTRSPLRNRGDSSAPHPNDLEHPSDLPMLPPSPKSATHQQPALPFPATSPRKVTVKADLPMPRLSTNGRSKTFDEKQMDKASVYSGKLGVDPGDFLLPARNPPRYHLLDLFPLSLFVGFLTKRGKEVKASPRGKKAARIRAKLRSRTVTHNLPLEISLYLSSYIAALQDRGAVPPPTASTYR</sequence>
<dbReference type="PANTHER" id="PTHR33281:SF19">
    <property type="entry name" value="VOLTAGE-DEPENDENT ANION CHANNEL-FORMING PROTEIN YNEE"/>
    <property type="match status" value="1"/>
</dbReference>
<reference evidence="10 11" key="1">
    <citation type="journal article" date="2015" name="Sci. Rep.">
        <title>Chromosome-level genome map provides insights into diverse defense mechanisms in the medicinal fungus Ganoderma sinense.</title>
        <authorList>
            <person name="Zhu Y."/>
            <person name="Xu J."/>
            <person name="Sun C."/>
            <person name="Zhou S."/>
            <person name="Xu H."/>
            <person name="Nelson D.R."/>
            <person name="Qian J."/>
            <person name="Song J."/>
            <person name="Luo H."/>
            <person name="Xiang L."/>
            <person name="Li Y."/>
            <person name="Xu Z."/>
            <person name="Ji A."/>
            <person name="Wang L."/>
            <person name="Lu S."/>
            <person name="Hayward A."/>
            <person name="Sun W."/>
            <person name="Li X."/>
            <person name="Schwartz D.C."/>
            <person name="Wang Y."/>
            <person name="Chen S."/>
        </authorList>
    </citation>
    <scope>NUCLEOTIDE SEQUENCE [LARGE SCALE GENOMIC DNA]</scope>
    <source>
        <strain evidence="10 11">ZZ0214-1</strain>
    </source>
</reference>
<dbReference type="EMBL" id="AYKW01000034">
    <property type="protein sequence ID" value="PIL27439.1"/>
    <property type="molecule type" value="Genomic_DNA"/>
</dbReference>
<keyword evidence="6" id="KW-0406">Ion transport</keyword>
<dbReference type="STRING" id="1077348.A0A2G8S0Z4"/>
<dbReference type="Pfam" id="PF25539">
    <property type="entry name" value="Bestrophin_2"/>
    <property type="match status" value="1"/>
</dbReference>
<evidence type="ECO:0000256" key="5">
    <source>
        <dbReference type="ARBA" id="ARBA00022989"/>
    </source>
</evidence>
<keyword evidence="7 9" id="KW-0472">Membrane</keyword>
<feature type="compositionally biased region" description="Polar residues" evidence="8">
    <location>
        <begin position="219"/>
        <end position="232"/>
    </location>
</feature>
<feature type="transmembrane region" description="Helical" evidence="9">
    <location>
        <begin position="60"/>
        <end position="80"/>
    </location>
</feature>
<dbReference type="Proteomes" id="UP000230002">
    <property type="component" value="Unassembled WGS sequence"/>
</dbReference>
<accession>A0A2G8S0Z4</accession>
<evidence type="ECO:0000256" key="6">
    <source>
        <dbReference type="ARBA" id="ARBA00023065"/>
    </source>
</evidence>
<comment type="caution">
    <text evidence="10">The sequence shown here is derived from an EMBL/GenBank/DDBJ whole genome shotgun (WGS) entry which is preliminary data.</text>
</comment>
<evidence type="ECO:0000256" key="2">
    <source>
        <dbReference type="ARBA" id="ARBA00022448"/>
    </source>
</evidence>
<dbReference type="AlphaFoldDB" id="A0A2G8S0Z4"/>
<organism evidence="10 11">
    <name type="scientific">Ganoderma sinense ZZ0214-1</name>
    <dbReference type="NCBI Taxonomy" id="1077348"/>
    <lineage>
        <taxon>Eukaryota</taxon>
        <taxon>Fungi</taxon>
        <taxon>Dikarya</taxon>
        <taxon>Basidiomycota</taxon>
        <taxon>Agaricomycotina</taxon>
        <taxon>Agaricomycetes</taxon>
        <taxon>Polyporales</taxon>
        <taxon>Polyporaceae</taxon>
        <taxon>Ganoderma</taxon>
    </lineage>
</organism>
<dbReference type="OrthoDB" id="1368at2759"/>
<name>A0A2G8S0Z4_9APHY</name>
<dbReference type="GO" id="GO:0005254">
    <property type="term" value="F:chloride channel activity"/>
    <property type="evidence" value="ECO:0007669"/>
    <property type="project" value="InterPro"/>
</dbReference>
<gene>
    <name evidence="10" type="ORF">GSI_10588</name>
</gene>
<feature type="region of interest" description="Disordered" evidence="8">
    <location>
        <begin position="219"/>
        <end position="281"/>
    </location>
</feature>
<feature type="transmembrane region" description="Helical" evidence="9">
    <location>
        <begin position="21"/>
        <end position="40"/>
    </location>
</feature>
<comment type="subcellular location">
    <subcellularLocation>
        <location evidence="1">Cell membrane</location>
        <topology evidence="1">Multi-pass membrane protein</topology>
    </subcellularLocation>
</comment>
<dbReference type="GO" id="GO:0005886">
    <property type="term" value="C:plasma membrane"/>
    <property type="evidence" value="ECO:0007669"/>
    <property type="project" value="UniProtKB-SubCell"/>
</dbReference>
<evidence type="ECO:0000256" key="7">
    <source>
        <dbReference type="ARBA" id="ARBA00023136"/>
    </source>
</evidence>
<keyword evidence="5 9" id="KW-1133">Transmembrane helix</keyword>
<evidence type="ECO:0000256" key="4">
    <source>
        <dbReference type="ARBA" id="ARBA00022692"/>
    </source>
</evidence>
<evidence type="ECO:0000256" key="3">
    <source>
        <dbReference type="ARBA" id="ARBA00022475"/>
    </source>
</evidence>
<keyword evidence="4 9" id="KW-0812">Transmembrane</keyword>
<evidence type="ECO:0000256" key="9">
    <source>
        <dbReference type="SAM" id="Phobius"/>
    </source>
</evidence>
<keyword evidence="11" id="KW-1185">Reference proteome</keyword>
<evidence type="ECO:0000256" key="8">
    <source>
        <dbReference type="SAM" id="MobiDB-lite"/>
    </source>
</evidence>
<keyword evidence="2" id="KW-0813">Transport</keyword>
<keyword evidence="3" id="KW-1003">Cell membrane</keyword>
<evidence type="ECO:0000313" key="10">
    <source>
        <dbReference type="EMBL" id="PIL27439.1"/>
    </source>
</evidence>
<dbReference type="InterPro" id="IPR044669">
    <property type="entry name" value="YneE/VCCN1/2-like"/>
</dbReference>
<evidence type="ECO:0000313" key="11">
    <source>
        <dbReference type="Proteomes" id="UP000230002"/>
    </source>
</evidence>
<proteinExistence type="predicted"/>